<comment type="caution">
    <text evidence="1">The sequence shown here is derived from an EMBL/GenBank/DDBJ whole genome shotgun (WGS) entry which is preliminary data.</text>
</comment>
<evidence type="ECO:0000313" key="1">
    <source>
        <dbReference type="EMBL" id="KAI9907806.1"/>
    </source>
</evidence>
<dbReference type="EMBL" id="CM047587">
    <property type="protein sequence ID" value="KAI9907806.1"/>
    <property type="molecule type" value="Genomic_DNA"/>
</dbReference>
<evidence type="ECO:0000313" key="2">
    <source>
        <dbReference type="Proteomes" id="UP001163321"/>
    </source>
</evidence>
<gene>
    <name evidence="1" type="ORF">PsorP6_003570</name>
</gene>
<name>A0ACC0VQQ3_9STRA</name>
<protein>
    <submittedName>
        <fullName evidence="1">Uncharacterized protein</fullName>
    </submittedName>
</protein>
<reference evidence="1 2" key="1">
    <citation type="journal article" date="2022" name="bioRxiv">
        <title>The genome of the oomycete Peronosclerospora sorghi, a cosmopolitan pathogen of maize and sorghum, is inflated with dispersed pseudogenes.</title>
        <authorList>
            <person name="Fletcher K."/>
            <person name="Martin F."/>
            <person name="Isakeit T."/>
            <person name="Cavanaugh K."/>
            <person name="Magill C."/>
            <person name="Michelmore R."/>
        </authorList>
    </citation>
    <scope>NUCLEOTIDE SEQUENCE [LARGE SCALE GENOMIC DNA]</scope>
    <source>
        <strain evidence="1">P6</strain>
    </source>
</reference>
<proteinExistence type="predicted"/>
<accession>A0ACC0VQQ3</accession>
<organism evidence="1 2">
    <name type="scientific">Peronosclerospora sorghi</name>
    <dbReference type="NCBI Taxonomy" id="230839"/>
    <lineage>
        <taxon>Eukaryota</taxon>
        <taxon>Sar</taxon>
        <taxon>Stramenopiles</taxon>
        <taxon>Oomycota</taxon>
        <taxon>Peronosporomycetes</taxon>
        <taxon>Peronosporales</taxon>
        <taxon>Peronosporaceae</taxon>
        <taxon>Peronosclerospora</taxon>
    </lineage>
</organism>
<keyword evidence="2" id="KW-1185">Reference proteome</keyword>
<sequence>MVRCSAGCGAVVGCGVVECGVVVGWGGGASIVVLTPRWRRRVNKRAIKARAGCSSSTERGRRTASSRIINGYEQPSCGFGV</sequence>
<dbReference type="Proteomes" id="UP001163321">
    <property type="component" value="Chromosome 8"/>
</dbReference>